<evidence type="ECO:0000256" key="5">
    <source>
        <dbReference type="ARBA" id="ARBA00013151"/>
    </source>
</evidence>
<evidence type="ECO:0000256" key="3">
    <source>
        <dbReference type="ARBA" id="ARBA00004857"/>
    </source>
</evidence>
<keyword evidence="6 11" id="KW-0963">Cytoplasm</keyword>
<dbReference type="HAMAP" id="MF_00493">
    <property type="entry name" value="Transaldolase_2"/>
    <property type="match status" value="1"/>
</dbReference>
<evidence type="ECO:0000256" key="2">
    <source>
        <dbReference type="ARBA" id="ARBA00004496"/>
    </source>
</evidence>
<gene>
    <name evidence="11" type="primary">tal</name>
    <name evidence="12" type="ORF">JWV37_01340</name>
</gene>
<reference evidence="12 13" key="1">
    <citation type="submission" date="2021-02" db="EMBL/GenBank/DDBJ databases">
        <title>Sulfurospirillum tamanensis sp. nov.</title>
        <authorList>
            <person name="Frolova A."/>
            <person name="Merkel A."/>
            <person name="Slobodkin A."/>
        </authorList>
    </citation>
    <scope>NUCLEOTIDE SEQUENCE [LARGE SCALE GENOMIC DNA]</scope>
    <source>
        <strain evidence="12 13">T05b</strain>
    </source>
</reference>
<evidence type="ECO:0000256" key="11">
    <source>
        <dbReference type="HAMAP-Rule" id="MF_00493"/>
    </source>
</evidence>
<dbReference type="InterPro" id="IPR013785">
    <property type="entry name" value="Aldolase_TIM"/>
</dbReference>
<comment type="caution">
    <text evidence="12">The sequence shown here is derived from an EMBL/GenBank/DDBJ whole genome shotgun (WGS) entry which is preliminary data.</text>
</comment>
<keyword evidence="8 11" id="KW-0570">Pentose shunt</keyword>
<dbReference type="Gene3D" id="3.20.20.70">
    <property type="entry name" value="Aldolase class I"/>
    <property type="match status" value="1"/>
</dbReference>
<evidence type="ECO:0000256" key="9">
    <source>
        <dbReference type="ARBA" id="ARBA00023270"/>
    </source>
</evidence>
<proteinExistence type="inferred from homology"/>
<dbReference type="PROSITE" id="PS01054">
    <property type="entry name" value="TRANSALDOLASE_1"/>
    <property type="match status" value="1"/>
</dbReference>
<reference evidence="12 13" key="3">
    <citation type="submission" date="2021-02" db="EMBL/GenBank/DDBJ databases">
        <authorList>
            <person name="Merkel A.Y."/>
        </authorList>
    </citation>
    <scope>NUCLEOTIDE SEQUENCE [LARGE SCALE GENOMIC DNA]</scope>
    <source>
        <strain evidence="12 13">T05b</strain>
    </source>
</reference>
<evidence type="ECO:0000256" key="8">
    <source>
        <dbReference type="ARBA" id="ARBA00023126"/>
    </source>
</evidence>
<keyword evidence="7 11" id="KW-0808">Transferase</keyword>
<keyword evidence="9 11" id="KW-0704">Schiff base</keyword>
<comment type="catalytic activity">
    <reaction evidence="10 11">
        <text>D-sedoheptulose 7-phosphate + D-glyceraldehyde 3-phosphate = D-erythrose 4-phosphate + beta-D-fructose 6-phosphate</text>
        <dbReference type="Rhea" id="RHEA:17053"/>
        <dbReference type="ChEBI" id="CHEBI:16897"/>
        <dbReference type="ChEBI" id="CHEBI:57483"/>
        <dbReference type="ChEBI" id="CHEBI:57634"/>
        <dbReference type="ChEBI" id="CHEBI:59776"/>
        <dbReference type="EC" id="2.2.1.2"/>
    </reaction>
</comment>
<keyword evidence="13" id="KW-1185">Reference proteome</keyword>
<dbReference type="SUPFAM" id="SSF51569">
    <property type="entry name" value="Aldolase"/>
    <property type="match status" value="1"/>
</dbReference>
<dbReference type="PANTHER" id="PTHR10683">
    <property type="entry name" value="TRANSALDOLASE"/>
    <property type="match status" value="1"/>
</dbReference>
<evidence type="ECO:0000256" key="1">
    <source>
        <dbReference type="ARBA" id="ARBA00003518"/>
    </source>
</evidence>
<dbReference type="PANTHER" id="PTHR10683:SF31">
    <property type="entry name" value="TRANSALDOLASE"/>
    <property type="match status" value="1"/>
</dbReference>
<dbReference type="PIRSF" id="PIRSF036915">
    <property type="entry name" value="Trnald_Bac_Plnt"/>
    <property type="match status" value="1"/>
</dbReference>
<dbReference type="NCBIfam" id="NF003026">
    <property type="entry name" value="PRK03903.1"/>
    <property type="match status" value="1"/>
</dbReference>
<dbReference type="RefSeq" id="WP_205457853.1">
    <property type="nucleotide sequence ID" value="NZ_JAFHKK010000002.1"/>
</dbReference>
<dbReference type="EMBL" id="JAFHKK010000002">
    <property type="protein sequence ID" value="MBN2963413.1"/>
    <property type="molecule type" value="Genomic_DNA"/>
</dbReference>
<reference evidence="13" key="2">
    <citation type="submission" date="2021-02" db="EMBL/GenBank/DDBJ databases">
        <title>Sulfurospirillum tamanensis sp. nov.</title>
        <authorList>
            <person name="Merkel A.Y."/>
        </authorList>
    </citation>
    <scope>NUCLEOTIDE SEQUENCE [LARGE SCALE GENOMIC DNA]</scope>
    <source>
        <strain evidence="13">T05b</strain>
    </source>
</reference>
<dbReference type="Proteomes" id="UP000703590">
    <property type="component" value="Unassembled WGS sequence"/>
</dbReference>
<organism evidence="12 13">
    <name type="scientific">Sulfurospirillum tamanense</name>
    <dbReference type="NCBI Taxonomy" id="2813362"/>
    <lineage>
        <taxon>Bacteria</taxon>
        <taxon>Pseudomonadati</taxon>
        <taxon>Campylobacterota</taxon>
        <taxon>Epsilonproteobacteria</taxon>
        <taxon>Campylobacterales</taxon>
        <taxon>Sulfurospirillaceae</taxon>
        <taxon>Sulfurospirillum</taxon>
    </lineage>
</organism>
<evidence type="ECO:0000256" key="6">
    <source>
        <dbReference type="ARBA" id="ARBA00022490"/>
    </source>
</evidence>
<comment type="similarity">
    <text evidence="4 11">Belongs to the transaldolase family. Type 2 subfamily.</text>
</comment>
<name>A0ABS2WPT4_9BACT</name>
<dbReference type="InterPro" id="IPR004732">
    <property type="entry name" value="Transaldolase_2"/>
</dbReference>
<comment type="subcellular location">
    <subcellularLocation>
        <location evidence="2 11">Cytoplasm</location>
    </subcellularLocation>
</comment>
<accession>A0ABS2WPT4</accession>
<evidence type="ECO:0000313" key="13">
    <source>
        <dbReference type="Proteomes" id="UP000703590"/>
    </source>
</evidence>
<evidence type="ECO:0000256" key="7">
    <source>
        <dbReference type="ARBA" id="ARBA00022679"/>
    </source>
</evidence>
<dbReference type="InterPro" id="IPR001585">
    <property type="entry name" value="TAL/FSA"/>
</dbReference>
<evidence type="ECO:0000256" key="10">
    <source>
        <dbReference type="ARBA" id="ARBA00048810"/>
    </source>
</evidence>
<protein>
    <recommendedName>
        <fullName evidence="5 11">Transaldolase</fullName>
        <ecNumber evidence="5 11">2.2.1.2</ecNumber>
    </recommendedName>
</protein>
<dbReference type="InterPro" id="IPR018225">
    <property type="entry name" value="Transaldolase_AS"/>
</dbReference>
<sequence length="328" mass="35717">MYLLNERFSLWCDFVEKEFLANGFLDLIKGGRINGATSNPSIFKSSFLTSPAYQESKKALEGKTPKEIYEALAIADIQQAAKVLLPQYKAGDDGFISIEVDPFLSNDAKGTIEEGKRLFNAIGMPNVMIKVPATKAGFEAMEALMGEGIHVNATLVFSPAQAKGCLDAFEAGVKACTKETPKGVISVFVSRFDRKLDSVLAQHAMAPFKVGVVNAMSVYRLVQERGLSHVRCLFASTGVKGEGVQSDYYVRALLFPNAINTAPLETLQSFLASGAKGAQEPLNEAQITAYFQEISNAGVVMDEVYESLMNEGLEAFHQAFRELLDALQ</sequence>
<comment type="function">
    <text evidence="1 11">Transaldolase is important for the balance of metabolites in the pentose-phosphate pathway.</text>
</comment>
<evidence type="ECO:0000256" key="4">
    <source>
        <dbReference type="ARBA" id="ARBA00008426"/>
    </source>
</evidence>
<dbReference type="EC" id="2.2.1.2" evidence="5 11"/>
<dbReference type="GO" id="GO:0004801">
    <property type="term" value="F:transaldolase activity"/>
    <property type="evidence" value="ECO:0007669"/>
    <property type="project" value="UniProtKB-EC"/>
</dbReference>
<comment type="pathway">
    <text evidence="3 11">Carbohydrate degradation; pentose phosphate pathway; D-glyceraldehyde 3-phosphate and beta-D-fructose 6-phosphate from D-ribose 5-phosphate and D-xylulose 5-phosphate (non-oxidative stage): step 2/3.</text>
</comment>
<dbReference type="Pfam" id="PF00923">
    <property type="entry name" value="TAL_FSA"/>
    <property type="match status" value="1"/>
</dbReference>
<feature type="active site" description="Schiff-base intermediate with substrate" evidence="11">
    <location>
        <position position="130"/>
    </location>
</feature>
<dbReference type="NCBIfam" id="TIGR00876">
    <property type="entry name" value="tal_mycobact"/>
    <property type="match status" value="1"/>
</dbReference>
<evidence type="ECO:0000313" key="12">
    <source>
        <dbReference type="EMBL" id="MBN2963413.1"/>
    </source>
</evidence>